<feature type="repeat" description="PPR" evidence="2">
    <location>
        <begin position="137"/>
        <end position="171"/>
    </location>
</feature>
<evidence type="ECO:0000256" key="2">
    <source>
        <dbReference type="PROSITE-ProRule" id="PRU00708"/>
    </source>
</evidence>
<dbReference type="FunFam" id="1.25.40.10:FF:000378">
    <property type="entry name" value="Pentatricopeptide repeat-containing protein mitochondrial"/>
    <property type="match status" value="1"/>
</dbReference>
<keyword evidence="4" id="KW-1185">Reference proteome</keyword>
<dbReference type="InterPro" id="IPR002885">
    <property type="entry name" value="PPR_rpt"/>
</dbReference>
<dbReference type="AlphaFoldDB" id="A0A328E3Q4"/>
<dbReference type="PROSITE" id="PS51375">
    <property type="entry name" value="PPR"/>
    <property type="match status" value="3"/>
</dbReference>
<feature type="repeat" description="PPR" evidence="2">
    <location>
        <begin position="106"/>
        <end position="136"/>
    </location>
</feature>
<dbReference type="Proteomes" id="UP000249390">
    <property type="component" value="Unassembled WGS sequence"/>
</dbReference>
<dbReference type="NCBIfam" id="TIGR00756">
    <property type="entry name" value="PPR"/>
    <property type="match status" value="2"/>
</dbReference>
<dbReference type="SUPFAM" id="SSF48452">
    <property type="entry name" value="TPR-like"/>
    <property type="match status" value="1"/>
</dbReference>
<dbReference type="GO" id="GO:0009451">
    <property type="term" value="P:RNA modification"/>
    <property type="evidence" value="ECO:0007669"/>
    <property type="project" value="InterPro"/>
</dbReference>
<reference evidence="3 4" key="1">
    <citation type="submission" date="2018-06" db="EMBL/GenBank/DDBJ databases">
        <title>The Genome of Cuscuta australis (Dodder) Provides Insight into the Evolution of Plant Parasitism.</title>
        <authorList>
            <person name="Liu H."/>
        </authorList>
    </citation>
    <scope>NUCLEOTIDE SEQUENCE [LARGE SCALE GENOMIC DNA]</scope>
    <source>
        <strain evidence="4">cv. Yunnan</strain>
        <tissue evidence="3">Vines</tissue>
    </source>
</reference>
<name>A0A328E3Q4_9ASTE</name>
<evidence type="ECO:0008006" key="5">
    <source>
        <dbReference type="Google" id="ProtNLM"/>
    </source>
</evidence>
<feature type="repeat" description="PPR" evidence="2">
    <location>
        <begin position="238"/>
        <end position="272"/>
    </location>
</feature>
<keyword evidence="1" id="KW-0677">Repeat</keyword>
<dbReference type="InterPro" id="IPR011990">
    <property type="entry name" value="TPR-like_helical_dom_sf"/>
</dbReference>
<dbReference type="PANTHER" id="PTHR47926">
    <property type="entry name" value="PENTATRICOPEPTIDE REPEAT-CONTAINING PROTEIN"/>
    <property type="match status" value="1"/>
</dbReference>
<evidence type="ECO:0000256" key="1">
    <source>
        <dbReference type="ARBA" id="ARBA00022737"/>
    </source>
</evidence>
<sequence length="463" mass="51667">MHRFLKELTSLQSPERRFLDIIRASNQKLNNNKGTHLHLIEECLQKDLIPFGGKKSNFLICRRHREGLKIGPSVLSSALSVCSSERDACLGTQIHCLVLKNRFLSDVYVGSSLVALYAKCGSPQDACKLFEEMPSKNAVSWTTVIHIFSQAFQVDVCLKLYNEMRSSALRPNDYTFTFLISACTGSGCFGQAKTIHCQIICMGLDSHVHVSNALISMYCKGGGIDEAHYIFQRTMNKDLVSWNSMIAGCAQHGLAPKAIELFEQMKDQKVKPDSITFIGILSACRHAGLVEQGWFYFKSMEFYGEKPALDHFSCIVDLLGRVGRVGEACDLIKSMPVKPNGAIWGSLLMSSRIHGNVEVGIEAAENRLVLEPGSTATHLQLANLYASIGLWDQAARVRKEMKNKSLKIDPGYSWIEISNEVHYFRAEDSSFAQLNEIVPVMQVLADHMRDLGEEVPFEVFSSQ</sequence>
<dbReference type="GO" id="GO:0003723">
    <property type="term" value="F:RNA binding"/>
    <property type="evidence" value="ECO:0007669"/>
    <property type="project" value="InterPro"/>
</dbReference>
<gene>
    <name evidence="3" type="ORF">DM860_005397</name>
</gene>
<dbReference type="Pfam" id="PF01535">
    <property type="entry name" value="PPR"/>
    <property type="match status" value="2"/>
</dbReference>
<dbReference type="Gene3D" id="1.25.40.10">
    <property type="entry name" value="Tetratricopeptide repeat domain"/>
    <property type="match status" value="2"/>
</dbReference>
<evidence type="ECO:0000313" key="4">
    <source>
        <dbReference type="Proteomes" id="UP000249390"/>
    </source>
</evidence>
<dbReference type="InterPro" id="IPR046960">
    <property type="entry name" value="PPR_At4g14850-like_plant"/>
</dbReference>
<dbReference type="Pfam" id="PF13041">
    <property type="entry name" value="PPR_2"/>
    <property type="match status" value="2"/>
</dbReference>
<comment type="caution">
    <text evidence="3">The sequence shown here is derived from an EMBL/GenBank/DDBJ whole genome shotgun (WGS) entry which is preliminary data.</text>
</comment>
<dbReference type="Pfam" id="PF20431">
    <property type="entry name" value="E_motif"/>
    <property type="match status" value="1"/>
</dbReference>
<evidence type="ECO:0000313" key="3">
    <source>
        <dbReference type="EMBL" id="RAL51041.1"/>
    </source>
</evidence>
<dbReference type="PANTHER" id="PTHR47926:SF438">
    <property type="entry name" value="PENTATRICOPEPTIDE REPEAT-CONTAINING PROTEIN"/>
    <property type="match status" value="1"/>
</dbReference>
<proteinExistence type="predicted"/>
<accession>A0A328E3Q4</accession>
<dbReference type="InterPro" id="IPR046848">
    <property type="entry name" value="E_motif"/>
</dbReference>
<organism evidence="3 4">
    <name type="scientific">Cuscuta australis</name>
    <dbReference type="NCBI Taxonomy" id="267555"/>
    <lineage>
        <taxon>Eukaryota</taxon>
        <taxon>Viridiplantae</taxon>
        <taxon>Streptophyta</taxon>
        <taxon>Embryophyta</taxon>
        <taxon>Tracheophyta</taxon>
        <taxon>Spermatophyta</taxon>
        <taxon>Magnoliopsida</taxon>
        <taxon>eudicotyledons</taxon>
        <taxon>Gunneridae</taxon>
        <taxon>Pentapetalae</taxon>
        <taxon>asterids</taxon>
        <taxon>lamiids</taxon>
        <taxon>Solanales</taxon>
        <taxon>Convolvulaceae</taxon>
        <taxon>Cuscuteae</taxon>
        <taxon>Cuscuta</taxon>
        <taxon>Cuscuta subgen. Grammica</taxon>
        <taxon>Cuscuta sect. Cleistogrammica</taxon>
    </lineage>
</organism>
<protein>
    <recommendedName>
        <fullName evidence="5">Pentatricopeptide repeat-containing protein</fullName>
    </recommendedName>
</protein>
<dbReference type="EMBL" id="NQVE01000054">
    <property type="protein sequence ID" value="RAL51041.1"/>
    <property type="molecule type" value="Genomic_DNA"/>
</dbReference>
<dbReference type="FunFam" id="1.25.40.10:FF:000073">
    <property type="entry name" value="Pentatricopeptide repeat-containing protein chloroplastic"/>
    <property type="match status" value="1"/>
</dbReference>